<keyword evidence="5 12" id="KW-0378">Hydrolase</keyword>
<keyword evidence="6 12" id="KW-0347">Helicase</keyword>
<dbReference type="InterPro" id="IPR003593">
    <property type="entry name" value="AAA+_ATPase"/>
</dbReference>
<evidence type="ECO:0000256" key="2">
    <source>
        <dbReference type="ARBA" id="ARBA00022515"/>
    </source>
</evidence>
<dbReference type="GO" id="GO:1990077">
    <property type="term" value="C:primosome complex"/>
    <property type="evidence" value="ECO:0007669"/>
    <property type="project" value="UniProtKB-UniRule"/>
</dbReference>
<keyword evidence="9" id="KW-0413">Isomerase</keyword>
<evidence type="ECO:0000256" key="4">
    <source>
        <dbReference type="ARBA" id="ARBA00022741"/>
    </source>
</evidence>
<evidence type="ECO:0000256" key="8">
    <source>
        <dbReference type="ARBA" id="ARBA00023125"/>
    </source>
</evidence>
<dbReference type="EMBL" id="UFVD01000001">
    <property type="protein sequence ID" value="SUX11429.1"/>
    <property type="molecule type" value="Genomic_DNA"/>
</dbReference>
<dbReference type="GO" id="GO:0006269">
    <property type="term" value="P:DNA replication, synthesis of primer"/>
    <property type="evidence" value="ECO:0007669"/>
    <property type="project" value="UniProtKB-UniRule"/>
</dbReference>
<organism evidence="13 14">
    <name type="scientific">Campylobacter sputorum subsp. sputorum</name>
    <dbReference type="NCBI Taxonomy" id="32024"/>
    <lineage>
        <taxon>Bacteria</taxon>
        <taxon>Pseudomonadati</taxon>
        <taxon>Campylobacterota</taxon>
        <taxon>Epsilonproteobacteria</taxon>
        <taxon>Campylobacterales</taxon>
        <taxon>Campylobacteraceae</taxon>
        <taxon>Campylobacter</taxon>
    </lineage>
</organism>
<dbReference type="GO" id="GO:0005524">
    <property type="term" value="F:ATP binding"/>
    <property type="evidence" value="ECO:0007669"/>
    <property type="project" value="UniProtKB-UniRule"/>
</dbReference>
<dbReference type="Gene3D" id="1.10.860.10">
    <property type="entry name" value="DNAb Helicase, Chain A"/>
    <property type="match status" value="1"/>
</dbReference>
<keyword evidence="2 12" id="KW-0639">Primosome</keyword>
<comment type="function">
    <text evidence="12">The main replicative DNA helicase, it participates in initiation and elongation during chromosome replication. Travels ahead of the DNA replisome, separating dsDNA into templates for DNA synthesis. A processive ATP-dependent 5'-3' DNA helicase it has DNA-dependent ATPase activity.</text>
</comment>
<dbReference type="Gene3D" id="3.40.50.300">
    <property type="entry name" value="P-loop containing nucleotide triphosphate hydrolases"/>
    <property type="match status" value="1"/>
</dbReference>
<dbReference type="InterPro" id="IPR036185">
    <property type="entry name" value="DNA_heli_DnaB-like_N_sf"/>
</dbReference>
<dbReference type="InterPro" id="IPR007692">
    <property type="entry name" value="DNA_helicase_DnaB"/>
</dbReference>
<dbReference type="CDD" id="cd00984">
    <property type="entry name" value="DnaB_C"/>
    <property type="match status" value="1"/>
</dbReference>
<reference evidence="13 14" key="1">
    <citation type="submission" date="2018-06" db="EMBL/GenBank/DDBJ databases">
        <authorList>
            <consortium name="Pathogen Informatics"/>
            <person name="Doyle S."/>
        </authorList>
    </citation>
    <scope>NUCLEOTIDE SEQUENCE [LARGE SCALE GENOMIC DNA]</scope>
    <source>
        <strain evidence="13 14">NCTC12475</strain>
    </source>
</reference>
<dbReference type="SUPFAM" id="SSF52540">
    <property type="entry name" value="P-loop containing nucleoside triphosphate hydrolases"/>
    <property type="match status" value="1"/>
</dbReference>
<keyword evidence="7 12" id="KW-0067">ATP-binding</keyword>
<evidence type="ECO:0000256" key="9">
    <source>
        <dbReference type="ARBA" id="ARBA00023235"/>
    </source>
</evidence>
<dbReference type="InterPro" id="IPR027417">
    <property type="entry name" value="P-loop_NTPase"/>
</dbReference>
<evidence type="ECO:0000256" key="10">
    <source>
        <dbReference type="ARBA" id="ARBA00048954"/>
    </source>
</evidence>
<dbReference type="SMART" id="SM00382">
    <property type="entry name" value="AAA"/>
    <property type="match status" value="1"/>
</dbReference>
<dbReference type="STRING" id="32024.GCA_000788295_00811"/>
<keyword evidence="4 12" id="KW-0547">Nucleotide-binding</keyword>
<evidence type="ECO:0000256" key="11">
    <source>
        <dbReference type="NCBIfam" id="TIGR00665"/>
    </source>
</evidence>
<evidence type="ECO:0000313" key="14">
    <source>
        <dbReference type="Proteomes" id="UP000254920"/>
    </source>
</evidence>
<keyword evidence="14" id="KW-1185">Reference proteome</keyword>
<sequence>MANEIINSNLFDISMERAILKSIIYNNDMFSEVYDIIKPGDFYLKSHSDVFKSMIICMNENLPIDTSFLKKKLGNDYDEQTLVEILATNSIIDIKPYAKELKDKSIKRSLVKLAHKIPQKVSEDINSLDMVDNISKDLYELVDENKDARIKESPEIVSEVASYLREQKDKDDRDIVGIDTGFRELNEMTKGFKKGELIIIAGRPGMGKTTLVLNLMLNVAYNGGGVVMFSLEMDAMQVMLRMMSSKTSIPLQDLLSAKLNDDQWSRISDASQALSEKKIFIHDGGYVNIHQVRSQLRKLKAAHGEISLCVIDYIGLMTSSSSFNERHLQVAEISRGLKLLARELDMPIIALSQLNRSLEARNDKTPMLSDLRESGAIEQDADLILFVYREEIYLEKEEKEREKKAKLEGKEYQRNFIPNKLEEDAEIIVGKNRNGPTGRVNVIFHKEYSRFVDKNYMGPSEISTFEE</sequence>
<evidence type="ECO:0000313" key="13">
    <source>
        <dbReference type="EMBL" id="SUX11429.1"/>
    </source>
</evidence>
<dbReference type="Pfam" id="PF00772">
    <property type="entry name" value="DnaB"/>
    <property type="match status" value="1"/>
</dbReference>
<evidence type="ECO:0000256" key="1">
    <source>
        <dbReference type="ARBA" id="ARBA00008428"/>
    </source>
</evidence>
<keyword evidence="8 12" id="KW-0238">DNA-binding</keyword>
<gene>
    <name evidence="13" type="primary">dnaB</name>
    <name evidence="13" type="ORF">NCTC12475_01654</name>
</gene>
<dbReference type="GO" id="GO:0005829">
    <property type="term" value="C:cytosol"/>
    <property type="evidence" value="ECO:0007669"/>
    <property type="project" value="TreeGrafter"/>
</dbReference>
<protein>
    <recommendedName>
        <fullName evidence="11 12">Replicative DNA helicase</fullName>
        <ecNumber evidence="11 12">5.6.2.3</ecNumber>
    </recommendedName>
</protein>
<dbReference type="OrthoDB" id="9773982at2"/>
<dbReference type="GO" id="GO:0043139">
    <property type="term" value="F:5'-3' DNA helicase activity"/>
    <property type="evidence" value="ECO:0007669"/>
    <property type="project" value="UniProtKB-EC"/>
</dbReference>
<keyword evidence="3 12" id="KW-0235">DNA replication</keyword>
<dbReference type="EC" id="5.6.2.3" evidence="11 12"/>
<name>A0A381DL67_9BACT</name>
<evidence type="ECO:0000256" key="6">
    <source>
        <dbReference type="ARBA" id="ARBA00022806"/>
    </source>
</evidence>
<dbReference type="GO" id="GO:0003677">
    <property type="term" value="F:DNA binding"/>
    <property type="evidence" value="ECO:0007669"/>
    <property type="project" value="UniProtKB-UniRule"/>
</dbReference>
<evidence type="ECO:0000256" key="3">
    <source>
        <dbReference type="ARBA" id="ARBA00022705"/>
    </source>
</evidence>
<dbReference type="PROSITE" id="PS51199">
    <property type="entry name" value="SF4_HELICASE"/>
    <property type="match status" value="1"/>
</dbReference>
<dbReference type="NCBIfam" id="TIGR00665">
    <property type="entry name" value="DnaB"/>
    <property type="match status" value="1"/>
</dbReference>
<dbReference type="NCBIfam" id="NF006306">
    <property type="entry name" value="PRK08506.1"/>
    <property type="match status" value="1"/>
</dbReference>
<dbReference type="Proteomes" id="UP000254920">
    <property type="component" value="Unassembled WGS sequence"/>
</dbReference>
<accession>A0A381DL67</accession>
<evidence type="ECO:0000256" key="7">
    <source>
        <dbReference type="ARBA" id="ARBA00022840"/>
    </source>
</evidence>
<dbReference type="InterPro" id="IPR007694">
    <property type="entry name" value="DNA_helicase_DnaB-like_C"/>
</dbReference>
<dbReference type="Pfam" id="PF03796">
    <property type="entry name" value="DnaB_C"/>
    <property type="match status" value="1"/>
</dbReference>
<dbReference type="InterPro" id="IPR016136">
    <property type="entry name" value="DNA_helicase_N/primase_C"/>
</dbReference>
<dbReference type="PANTHER" id="PTHR30153">
    <property type="entry name" value="REPLICATIVE DNA HELICASE DNAB"/>
    <property type="match status" value="1"/>
</dbReference>
<dbReference type="PANTHER" id="PTHR30153:SF2">
    <property type="entry name" value="REPLICATIVE DNA HELICASE"/>
    <property type="match status" value="1"/>
</dbReference>
<evidence type="ECO:0000256" key="5">
    <source>
        <dbReference type="ARBA" id="ARBA00022801"/>
    </source>
</evidence>
<dbReference type="SUPFAM" id="SSF48024">
    <property type="entry name" value="N-terminal domain of DnaB helicase"/>
    <property type="match status" value="1"/>
</dbReference>
<dbReference type="InterPro" id="IPR007693">
    <property type="entry name" value="DNA_helicase_DnaB-like_N"/>
</dbReference>
<proteinExistence type="inferred from homology"/>
<comment type="catalytic activity">
    <reaction evidence="10 12">
        <text>ATP + H2O = ADP + phosphate + H(+)</text>
        <dbReference type="Rhea" id="RHEA:13065"/>
        <dbReference type="ChEBI" id="CHEBI:15377"/>
        <dbReference type="ChEBI" id="CHEBI:15378"/>
        <dbReference type="ChEBI" id="CHEBI:30616"/>
        <dbReference type="ChEBI" id="CHEBI:43474"/>
        <dbReference type="ChEBI" id="CHEBI:456216"/>
        <dbReference type="EC" id="5.6.2.3"/>
    </reaction>
</comment>
<comment type="similarity">
    <text evidence="1 12">Belongs to the helicase family. DnaB subfamily.</text>
</comment>
<dbReference type="AlphaFoldDB" id="A0A381DL67"/>
<dbReference type="GO" id="GO:0016887">
    <property type="term" value="F:ATP hydrolysis activity"/>
    <property type="evidence" value="ECO:0007669"/>
    <property type="project" value="RHEA"/>
</dbReference>
<evidence type="ECO:0000256" key="12">
    <source>
        <dbReference type="RuleBase" id="RU362085"/>
    </source>
</evidence>